<reference evidence="1" key="1">
    <citation type="submission" date="2018-05" db="EMBL/GenBank/DDBJ databases">
        <authorList>
            <person name="Lanie J.A."/>
            <person name="Ng W.-L."/>
            <person name="Kazmierczak K.M."/>
            <person name="Andrzejewski T.M."/>
            <person name="Davidsen T.M."/>
            <person name="Wayne K.J."/>
            <person name="Tettelin H."/>
            <person name="Glass J.I."/>
            <person name="Rusch D."/>
            <person name="Podicherti R."/>
            <person name="Tsui H.-C.T."/>
            <person name="Winkler M.E."/>
        </authorList>
    </citation>
    <scope>NUCLEOTIDE SEQUENCE</scope>
</reference>
<dbReference type="EMBL" id="UINC01052661">
    <property type="protein sequence ID" value="SVB68245.1"/>
    <property type="molecule type" value="Genomic_DNA"/>
</dbReference>
<accession>A0A382G0C4</accession>
<organism evidence="1">
    <name type="scientific">marine metagenome</name>
    <dbReference type="NCBI Taxonomy" id="408172"/>
    <lineage>
        <taxon>unclassified sequences</taxon>
        <taxon>metagenomes</taxon>
        <taxon>ecological metagenomes</taxon>
    </lineage>
</organism>
<dbReference type="SUPFAM" id="SSF53187">
    <property type="entry name" value="Zn-dependent exopeptidases"/>
    <property type="match status" value="1"/>
</dbReference>
<dbReference type="Gene3D" id="3.50.30.30">
    <property type="match status" value="1"/>
</dbReference>
<protein>
    <submittedName>
        <fullName evidence="1">Uncharacterized protein</fullName>
    </submittedName>
</protein>
<evidence type="ECO:0000313" key="1">
    <source>
        <dbReference type="EMBL" id="SVB68245.1"/>
    </source>
</evidence>
<sequence length="188" mass="20339">MKTLQNLAVGLILLVAVLLFTGVGVLGPQWVTDNIILKIVTLPEDVPEPVFDKTPVSQEMADSLITGAGIRKHVSRLASLPSRVAGYPGNRIAMEYVRDQFAAVGLDDVTVEPFKVMSPVDNGFTLVIQSADTTTIKVYQLWPNLIRLNSFPDGISGPFLYGGKGEFSALNGKQVDGSIVLMDFDCQD</sequence>
<gene>
    <name evidence="1" type="ORF">METZ01_LOCUS221099</name>
</gene>
<proteinExistence type="predicted"/>
<name>A0A382G0C4_9ZZZZ</name>
<dbReference type="Gene3D" id="3.40.630.10">
    <property type="entry name" value="Zn peptidases"/>
    <property type="match status" value="1"/>
</dbReference>
<dbReference type="AlphaFoldDB" id="A0A382G0C4"/>
<feature type="non-terminal residue" evidence="1">
    <location>
        <position position="188"/>
    </location>
</feature>